<proteinExistence type="predicted"/>
<accession>A2I2Z2</accession>
<evidence type="ECO:0000313" key="1">
    <source>
        <dbReference type="EMBL" id="ABM73406.1"/>
    </source>
</evidence>
<dbReference type="GeneID" id="5076229"/>
<evidence type="ECO:0000313" key="2">
    <source>
        <dbReference type="Proteomes" id="UP000008090"/>
    </source>
</evidence>
<name>A2I2Z2_9CAUD</name>
<keyword evidence="2" id="KW-1185">Reference proteome</keyword>
<dbReference type="RefSeq" id="YP_001039853.1">
    <property type="nucleotide sequence ID" value="NC_009016.1"/>
</dbReference>
<dbReference type="KEGG" id="vg:5076229"/>
<sequence length="64" mass="7192">MGLAPLFICAFVQKYNYTNSTTGTSRVLSAGKRKPRRCGAWWGGWVVMPLEVFLFLTLSPRPGR</sequence>
<dbReference type="EMBL" id="EF057797">
    <property type="protein sequence ID" value="ABM73406.1"/>
    <property type="molecule type" value="Genomic_DNA"/>
</dbReference>
<reference evidence="1 2" key="1">
    <citation type="journal article" date="2009" name="Appl. Environ. Microbiol.">
        <title>Characterization of a new plasmid-like prophage in a pandemic Vibrio parahaemolyticus O3:K6 strain.</title>
        <authorList>
            <person name="Lan S.F."/>
            <person name="Huang C.H."/>
            <person name="Chang C.H."/>
            <person name="Liao W.C."/>
            <person name="Lin I.H."/>
            <person name="Jian W.N."/>
            <person name="Wu Y.G."/>
            <person name="Chen S.Y."/>
            <person name="Wong H.C."/>
        </authorList>
    </citation>
    <scope>NUCLEOTIDE SEQUENCE [LARGE SCALE GENOMIC DNA]</scope>
</reference>
<dbReference type="Proteomes" id="UP000008090">
    <property type="component" value="Segment"/>
</dbReference>
<organism evidence="1 2">
    <name type="scientific">Vibrio phage VP882</name>
    <dbReference type="NCBI Taxonomy" id="2913982"/>
    <lineage>
        <taxon>Viruses</taxon>
        <taxon>Duplodnaviria</taxon>
        <taxon>Heunggongvirae</taxon>
        <taxon>Uroviricota</taxon>
        <taxon>Caudoviricetes</taxon>
        <taxon>Hapunavirus</taxon>
        <taxon>Hapunavirus VP882</taxon>
    </lineage>
</organism>
<protein>
    <submittedName>
        <fullName evidence="1">Uncharacterized protein</fullName>
    </submittedName>
</protein>